<keyword evidence="2" id="KW-1185">Reference proteome</keyword>
<sequence>MSLHLAFLLMLLGCGWTLGLLTSKVGLLVLHCM</sequence>
<dbReference type="AlphaFoldDB" id="A0A2G9Q2T0"/>
<evidence type="ECO:0000313" key="1">
    <source>
        <dbReference type="EMBL" id="PIO09919.1"/>
    </source>
</evidence>
<dbReference type="EMBL" id="KZ369649">
    <property type="protein sequence ID" value="PIO09919.1"/>
    <property type="molecule type" value="Genomic_DNA"/>
</dbReference>
<gene>
    <name evidence="1" type="ORF">AB205_0105290</name>
</gene>
<dbReference type="Proteomes" id="UP000228934">
    <property type="component" value="Unassembled WGS sequence"/>
</dbReference>
<protein>
    <submittedName>
        <fullName evidence="1">Uncharacterized protein</fullName>
    </submittedName>
</protein>
<organism evidence="1 2">
    <name type="scientific">Aquarana catesbeiana</name>
    <name type="common">American bullfrog</name>
    <name type="synonym">Rana catesbeiana</name>
    <dbReference type="NCBI Taxonomy" id="8400"/>
    <lineage>
        <taxon>Eukaryota</taxon>
        <taxon>Metazoa</taxon>
        <taxon>Chordata</taxon>
        <taxon>Craniata</taxon>
        <taxon>Vertebrata</taxon>
        <taxon>Euteleostomi</taxon>
        <taxon>Amphibia</taxon>
        <taxon>Batrachia</taxon>
        <taxon>Anura</taxon>
        <taxon>Neobatrachia</taxon>
        <taxon>Ranoidea</taxon>
        <taxon>Ranidae</taxon>
        <taxon>Aquarana</taxon>
    </lineage>
</organism>
<proteinExistence type="predicted"/>
<reference evidence="2" key="1">
    <citation type="journal article" date="2017" name="Nat. Commun.">
        <title>The North American bullfrog draft genome provides insight into hormonal regulation of long noncoding RNA.</title>
        <authorList>
            <person name="Hammond S.A."/>
            <person name="Warren R.L."/>
            <person name="Vandervalk B.P."/>
            <person name="Kucuk E."/>
            <person name="Khan H."/>
            <person name="Gibb E.A."/>
            <person name="Pandoh P."/>
            <person name="Kirk H."/>
            <person name="Zhao Y."/>
            <person name="Jones M."/>
            <person name="Mungall A.J."/>
            <person name="Coope R."/>
            <person name="Pleasance S."/>
            <person name="Moore R.A."/>
            <person name="Holt R.A."/>
            <person name="Round J.M."/>
            <person name="Ohora S."/>
            <person name="Walle B.V."/>
            <person name="Veldhoen N."/>
            <person name="Helbing C.C."/>
            <person name="Birol I."/>
        </authorList>
    </citation>
    <scope>NUCLEOTIDE SEQUENCE [LARGE SCALE GENOMIC DNA]</scope>
</reference>
<name>A0A2G9Q2T0_AQUCT</name>
<evidence type="ECO:0000313" key="2">
    <source>
        <dbReference type="Proteomes" id="UP000228934"/>
    </source>
</evidence>
<accession>A0A2G9Q2T0</accession>